<dbReference type="AlphaFoldDB" id="A0ABD2NKA2"/>
<name>A0ABD2NKA2_9CUCU</name>
<organism evidence="2 3">
    <name type="scientific">Cryptolaemus montrouzieri</name>
    <dbReference type="NCBI Taxonomy" id="559131"/>
    <lineage>
        <taxon>Eukaryota</taxon>
        <taxon>Metazoa</taxon>
        <taxon>Ecdysozoa</taxon>
        <taxon>Arthropoda</taxon>
        <taxon>Hexapoda</taxon>
        <taxon>Insecta</taxon>
        <taxon>Pterygota</taxon>
        <taxon>Neoptera</taxon>
        <taxon>Endopterygota</taxon>
        <taxon>Coleoptera</taxon>
        <taxon>Polyphaga</taxon>
        <taxon>Cucujiformia</taxon>
        <taxon>Coccinelloidea</taxon>
        <taxon>Coccinellidae</taxon>
        <taxon>Scymninae</taxon>
        <taxon>Scymnini</taxon>
        <taxon>Cryptolaemus</taxon>
    </lineage>
</organism>
<sequence length="106" mass="12761">MDDLISPNRKLRRELERLKKVNQELIDQKQKSQKQPQEMKFNMENNTLKKTNHILESKLAEDGKLLDQQNQELIKLKEEQRTLKQENLSLKKEIDHFKIKPIKKIT</sequence>
<reference evidence="2 3" key="1">
    <citation type="journal article" date="2021" name="BMC Biol.">
        <title>Horizontally acquired antibacterial genes associated with adaptive radiation of ladybird beetles.</title>
        <authorList>
            <person name="Li H.S."/>
            <person name="Tang X.F."/>
            <person name="Huang Y.H."/>
            <person name="Xu Z.Y."/>
            <person name="Chen M.L."/>
            <person name="Du X.Y."/>
            <person name="Qiu B.Y."/>
            <person name="Chen P.T."/>
            <person name="Zhang W."/>
            <person name="Slipinski A."/>
            <person name="Escalona H.E."/>
            <person name="Waterhouse R.M."/>
            <person name="Zwick A."/>
            <person name="Pang H."/>
        </authorList>
    </citation>
    <scope>NUCLEOTIDE SEQUENCE [LARGE SCALE GENOMIC DNA]</scope>
    <source>
        <strain evidence="2">SYSU2018</strain>
    </source>
</reference>
<protein>
    <submittedName>
        <fullName evidence="2">Uncharacterized protein</fullName>
    </submittedName>
</protein>
<feature type="coiled-coil region" evidence="1">
    <location>
        <begin position="8"/>
        <end position="35"/>
    </location>
</feature>
<gene>
    <name evidence="2" type="ORF">HHI36_016640</name>
</gene>
<dbReference type="Proteomes" id="UP001516400">
    <property type="component" value="Unassembled WGS sequence"/>
</dbReference>
<dbReference type="EMBL" id="JABFTP020000124">
    <property type="protein sequence ID" value="KAL3279126.1"/>
    <property type="molecule type" value="Genomic_DNA"/>
</dbReference>
<comment type="caution">
    <text evidence="2">The sequence shown here is derived from an EMBL/GenBank/DDBJ whole genome shotgun (WGS) entry which is preliminary data.</text>
</comment>
<evidence type="ECO:0000313" key="3">
    <source>
        <dbReference type="Proteomes" id="UP001516400"/>
    </source>
</evidence>
<evidence type="ECO:0000313" key="2">
    <source>
        <dbReference type="EMBL" id="KAL3279126.1"/>
    </source>
</evidence>
<keyword evidence="3" id="KW-1185">Reference proteome</keyword>
<evidence type="ECO:0000256" key="1">
    <source>
        <dbReference type="SAM" id="Coils"/>
    </source>
</evidence>
<keyword evidence="1" id="KW-0175">Coiled coil</keyword>
<feature type="coiled-coil region" evidence="1">
    <location>
        <begin position="59"/>
        <end position="93"/>
    </location>
</feature>
<proteinExistence type="predicted"/>
<accession>A0ABD2NKA2</accession>